<dbReference type="EMBL" id="KQ965803">
    <property type="protein sequence ID" value="KXS11385.1"/>
    <property type="molecule type" value="Genomic_DNA"/>
</dbReference>
<sequence length="116" mass="13216">MSLIRVRTLACTHAQATALCTISNRKVPLAVPFRRPSAPRHHRSDLITDCRQPQRRRTCMSRDLVIVVLIMTLTIPNIFIVTSLVPPLRRRLWHYAAPQSPNRPTNQISRAAIVAF</sequence>
<organism evidence="2 3">
    <name type="scientific">Gonapodya prolifera (strain JEL478)</name>
    <name type="common">Monoblepharis prolifera</name>
    <dbReference type="NCBI Taxonomy" id="1344416"/>
    <lineage>
        <taxon>Eukaryota</taxon>
        <taxon>Fungi</taxon>
        <taxon>Fungi incertae sedis</taxon>
        <taxon>Chytridiomycota</taxon>
        <taxon>Chytridiomycota incertae sedis</taxon>
        <taxon>Monoblepharidomycetes</taxon>
        <taxon>Monoblepharidales</taxon>
        <taxon>Gonapodyaceae</taxon>
        <taxon>Gonapodya</taxon>
    </lineage>
</organism>
<reference evidence="2 3" key="1">
    <citation type="journal article" date="2015" name="Genome Biol. Evol.">
        <title>Phylogenomic analyses indicate that early fungi evolved digesting cell walls of algal ancestors of land plants.</title>
        <authorList>
            <person name="Chang Y."/>
            <person name="Wang S."/>
            <person name="Sekimoto S."/>
            <person name="Aerts A.L."/>
            <person name="Choi C."/>
            <person name="Clum A."/>
            <person name="LaButti K.M."/>
            <person name="Lindquist E.A."/>
            <person name="Yee Ngan C."/>
            <person name="Ohm R.A."/>
            <person name="Salamov A.A."/>
            <person name="Grigoriev I.V."/>
            <person name="Spatafora J.W."/>
            <person name="Berbee M.L."/>
        </authorList>
    </citation>
    <scope>NUCLEOTIDE SEQUENCE [LARGE SCALE GENOMIC DNA]</scope>
    <source>
        <strain evidence="2 3">JEL478</strain>
    </source>
</reference>
<dbReference type="AlphaFoldDB" id="A0A139A4I1"/>
<accession>A0A139A4I1</accession>
<evidence type="ECO:0000313" key="2">
    <source>
        <dbReference type="EMBL" id="KXS11385.1"/>
    </source>
</evidence>
<proteinExistence type="predicted"/>
<evidence type="ECO:0000256" key="1">
    <source>
        <dbReference type="SAM" id="Phobius"/>
    </source>
</evidence>
<evidence type="ECO:0000313" key="3">
    <source>
        <dbReference type="Proteomes" id="UP000070544"/>
    </source>
</evidence>
<feature type="transmembrane region" description="Helical" evidence="1">
    <location>
        <begin position="64"/>
        <end position="85"/>
    </location>
</feature>
<protein>
    <submittedName>
        <fullName evidence="2">Uncharacterized protein</fullName>
    </submittedName>
</protein>
<keyword evidence="1" id="KW-0812">Transmembrane</keyword>
<keyword evidence="3" id="KW-1185">Reference proteome</keyword>
<keyword evidence="1" id="KW-1133">Transmembrane helix</keyword>
<keyword evidence="1" id="KW-0472">Membrane</keyword>
<dbReference type="Proteomes" id="UP000070544">
    <property type="component" value="Unassembled WGS sequence"/>
</dbReference>
<gene>
    <name evidence="2" type="ORF">M427DRAFT_138328</name>
</gene>
<name>A0A139A4I1_GONPJ</name>